<dbReference type="InterPro" id="IPR036420">
    <property type="entry name" value="BRCT_dom_sf"/>
</dbReference>
<comment type="caution">
    <text evidence="3">The sequence shown here is derived from an EMBL/GenBank/DDBJ whole genome shotgun (WGS) entry which is preliminary data.</text>
</comment>
<evidence type="ECO:0000313" key="4">
    <source>
        <dbReference type="Proteomes" id="UP000324585"/>
    </source>
</evidence>
<feature type="compositionally biased region" description="Polar residues" evidence="1">
    <location>
        <begin position="290"/>
        <end position="306"/>
    </location>
</feature>
<organism evidence="3 4">
    <name type="scientific">Porphyridium purpureum</name>
    <name type="common">Red alga</name>
    <name type="synonym">Porphyridium cruentum</name>
    <dbReference type="NCBI Taxonomy" id="35688"/>
    <lineage>
        <taxon>Eukaryota</taxon>
        <taxon>Rhodophyta</taxon>
        <taxon>Bangiophyceae</taxon>
        <taxon>Porphyridiales</taxon>
        <taxon>Porphyridiaceae</taxon>
        <taxon>Porphyridium</taxon>
    </lineage>
</organism>
<keyword evidence="4" id="KW-1185">Reference proteome</keyword>
<name>A0A5J4YYQ8_PORPP</name>
<sequence>MERRVLVEETQLDASGQLHEDDAYMAPERASQLRSTTPVVSAPAATVDEAVLNAPKSVRAKRGRHNDSSGAHSVDDTMPTGTVSPACASTRAPGLKHGQNVQVAERRRATVSEQHDQVADESLLAKLHPEGLASHSRQFPTALHGSSHDAPERGHTQAWLFAGGTRRKNLRMASAENDYFPCLMHWTREYMDEARTVTPAASPSVEHSSSSVPETSPAESLPIEFEATLRTESSVGTGGRLPASKESSPGKMSPGPAPTRNSFELEQAETERPVDEATQHSSVPVAVAKETSQQGCEMKNENSLQMKSGRAARLASLEQVPQAKKRKTSSPSGARKSDFAAGGKTRFRRGMTLFAGFRFALSKFERKESEKVRQKITQRGGQVFDWNPVEWKRFGTALEEASSGQRDGKRAILVLLVPRSIPTRGTTECKWTNNLLCAAAAGCSILTRSWLEACLKQNAIVAPSPYAAIPRTRHRVQSLESGDDIGFSLLACERRAFDGIIWYLDPDEERCAKTEETKERLTLCRLLIRLAGGLLLSTPPFRDFESLRVVTFSDNFSTCTHRDTPGKVVTWTQLKEKLKTHDGRVTEGSSMDRSYML</sequence>
<feature type="region of interest" description="Disordered" evidence="1">
    <location>
        <begin position="197"/>
        <end position="261"/>
    </location>
</feature>
<evidence type="ECO:0000313" key="3">
    <source>
        <dbReference type="EMBL" id="KAA8496749.1"/>
    </source>
</evidence>
<proteinExistence type="predicted"/>
<reference evidence="4" key="1">
    <citation type="journal article" date="2019" name="Nat. Commun.">
        <title>Expansion of phycobilisome linker gene families in mesophilic red algae.</title>
        <authorList>
            <person name="Lee J."/>
            <person name="Kim D."/>
            <person name="Bhattacharya D."/>
            <person name="Yoon H.S."/>
        </authorList>
    </citation>
    <scope>NUCLEOTIDE SEQUENCE [LARGE SCALE GENOMIC DNA]</scope>
    <source>
        <strain evidence="4">CCMP 1328</strain>
    </source>
</reference>
<accession>A0A5J4YYQ8</accession>
<dbReference type="InterPro" id="IPR001357">
    <property type="entry name" value="BRCT_dom"/>
</dbReference>
<evidence type="ECO:0000259" key="2">
    <source>
        <dbReference type="PROSITE" id="PS50172"/>
    </source>
</evidence>
<feature type="region of interest" description="Disordered" evidence="1">
    <location>
        <begin position="1"/>
        <end position="22"/>
    </location>
</feature>
<feature type="region of interest" description="Disordered" evidence="1">
    <location>
        <begin position="288"/>
        <end position="342"/>
    </location>
</feature>
<dbReference type="Gene3D" id="3.40.50.10190">
    <property type="entry name" value="BRCT domain"/>
    <property type="match status" value="1"/>
</dbReference>
<dbReference type="EMBL" id="VRMN01000002">
    <property type="protein sequence ID" value="KAA8496749.1"/>
    <property type="molecule type" value="Genomic_DNA"/>
</dbReference>
<dbReference type="SUPFAM" id="SSF52113">
    <property type="entry name" value="BRCT domain"/>
    <property type="match status" value="1"/>
</dbReference>
<protein>
    <recommendedName>
        <fullName evidence="2">BRCT domain-containing protein</fullName>
    </recommendedName>
</protein>
<dbReference type="Proteomes" id="UP000324585">
    <property type="component" value="Unassembled WGS sequence"/>
</dbReference>
<dbReference type="PROSITE" id="PS50172">
    <property type="entry name" value="BRCT"/>
    <property type="match status" value="1"/>
</dbReference>
<feature type="domain" description="BRCT" evidence="2">
    <location>
        <begin position="349"/>
        <end position="468"/>
    </location>
</feature>
<gene>
    <name evidence="3" type="ORF">FVE85_0478</name>
</gene>
<feature type="compositionally biased region" description="Low complexity" evidence="1">
    <location>
        <begin position="199"/>
        <end position="220"/>
    </location>
</feature>
<dbReference type="AlphaFoldDB" id="A0A5J4YYQ8"/>
<evidence type="ECO:0000256" key="1">
    <source>
        <dbReference type="SAM" id="MobiDB-lite"/>
    </source>
</evidence>
<feature type="region of interest" description="Disordered" evidence="1">
    <location>
        <begin position="54"/>
        <end position="81"/>
    </location>
</feature>